<sequence>MSEICGATTTVPRNMRCRRSLKIQPQFSFSWIPDSGARQRDESCLQVAYPARLIQLFMADSQGGVLVCPSLRDDWVPTKVGPARLRNLEPSTPTDPTPGRAPRSQSIGGGLVRFSPPAKLVEEQWNGEHHALRYARYSTQRRSCAWRLLSQIPIPLTGAKLLADAALDDGRTRAKCTTRDAARGAKRIEPKRPTRSSCCNSKKGTA</sequence>
<accession>A0A6G0P466</accession>
<evidence type="ECO:0000313" key="2">
    <source>
        <dbReference type="EMBL" id="KAE9234659.1"/>
    </source>
</evidence>
<dbReference type="EMBL" id="QXGC01000454">
    <property type="protein sequence ID" value="KAE9234659.1"/>
    <property type="molecule type" value="Genomic_DNA"/>
</dbReference>
<evidence type="ECO:0000256" key="1">
    <source>
        <dbReference type="SAM" id="MobiDB-lite"/>
    </source>
</evidence>
<dbReference type="AlphaFoldDB" id="A0A6G0P466"/>
<name>A0A6G0P466_9STRA</name>
<protein>
    <submittedName>
        <fullName evidence="2">Uncharacterized protein</fullName>
    </submittedName>
</protein>
<evidence type="ECO:0000313" key="3">
    <source>
        <dbReference type="Proteomes" id="UP000476176"/>
    </source>
</evidence>
<organism evidence="2 3">
    <name type="scientific">Phytophthora fragariae</name>
    <dbReference type="NCBI Taxonomy" id="53985"/>
    <lineage>
        <taxon>Eukaryota</taxon>
        <taxon>Sar</taxon>
        <taxon>Stramenopiles</taxon>
        <taxon>Oomycota</taxon>
        <taxon>Peronosporomycetes</taxon>
        <taxon>Peronosporales</taxon>
        <taxon>Peronosporaceae</taxon>
        <taxon>Phytophthora</taxon>
    </lineage>
</organism>
<feature type="compositionally biased region" description="Polar residues" evidence="1">
    <location>
        <begin position="195"/>
        <end position="206"/>
    </location>
</feature>
<feature type="region of interest" description="Disordered" evidence="1">
    <location>
        <begin position="82"/>
        <end position="109"/>
    </location>
</feature>
<gene>
    <name evidence="2" type="ORF">PF004_g9329</name>
</gene>
<feature type="region of interest" description="Disordered" evidence="1">
    <location>
        <begin position="178"/>
        <end position="206"/>
    </location>
</feature>
<comment type="caution">
    <text evidence="2">The sequence shown here is derived from an EMBL/GenBank/DDBJ whole genome shotgun (WGS) entry which is preliminary data.</text>
</comment>
<dbReference type="Proteomes" id="UP000476176">
    <property type="component" value="Unassembled WGS sequence"/>
</dbReference>
<proteinExistence type="predicted"/>
<reference evidence="2 3" key="1">
    <citation type="submission" date="2018-09" db="EMBL/GenBank/DDBJ databases">
        <title>Genomic investigation of the strawberry pathogen Phytophthora fragariae indicates pathogenicity is determined by transcriptional variation in three key races.</title>
        <authorList>
            <person name="Adams T.M."/>
            <person name="Armitage A.D."/>
            <person name="Sobczyk M.K."/>
            <person name="Bates H.J."/>
            <person name="Dunwell J.M."/>
            <person name="Nellist C.F."/>
            <person name="Harrison R.J."/>
        </authorList>
    </citation>
    <scope>NUCLEOTIDE SEQUENCE [LARGE SCALE GENOMIC DNA]</scope>
    <source>
        <strain evidence="2 3">BC-23</strain>
    </source>
</reference>
<feature type="compositionally biased region" description="Basic and acidic residues" evidence="1">
    <location>
        <begin position="178"/>
        <end position="192"/>
    </location>
</feature>